<evidence type="ECO:0000313" key="2">
    <source>
        <dbReference type="EMBL" id="NOK37838.1"/>
    </source>
</evidence>
<protein>
    <submittedName>
        <fullName evidence="2">Uncharacterized protein</fullName>
    </submittedName>
</protein>
<evidence type="ECO:0000256" key="1">
    <source>
        <dbReference type="SAM" id="MobiDB-lite"/>
    </source>
</evidence>
<proteinExistence type="predicted"/>
<organism evidence="2 3">
    <name type="scientific">Corallococcus exercitus</name>
    <dbReference type="NCBI Taxonomy" id="2316736"/>
    <lineage>
        <taxon>Bacteria</taxon>
        <taxon>Pseudomonadati</taxon>
        <taxon>Myxococcota</taxon>
        <taxon>Myxococcia</taxon>
        <taxon>Myxococcales</taxon>
        <taxon>Cystobacterineae</taxon>
        <taxon>Myxococcaceae</taxon>
        <taxon>Corallococcus</taxon>
    </lineage>
</organism>
<feature type="compositionally biased region" description="Acidic residues" evidence="1">
    <location>
        <begin position="310"/>
        <end position="338"/>
    </location>
</feature>
<sequence length="355" mass="37778">MMRSDQRRGSVLGALLLGCLSVWGTGCKKEQPQASAPVDAGVVAMADAGSPDAGVVAKVVKPLRFSDVTLKVQGSRVAVTYTLTNPGTAQGRGEACLSLHDDQGMVIEAKRMGGITVKGGTTDTFEDTVSLGDASWKQARTVMLYTTAEYGCSNGAPLATSELLRLLPTGQPAPADTAPPQRPRASAATDFEVSNVEMRQAGRSADYFLKYTVKNVSDHRSSGSGCLRAYVGQQQEDLHHLEESPEGDFSLAPGASETLTEAIVFDNDQNWNRVTVMRLFTSPFGCADEADADNVGFQFMKPESIRAPVEEVEVESGADAEDITGMDSSDAYEPEEEVPQERPASDDASPESQGN</sequence>
<feature type="region of interest" description="Disordered" evidence="1">
    <location>
        <begin position="309"/>
        <end position="355"/>
    </location>
</feature>
<dbReference type="RefSeq" id="WP_171437667.1">
    <property type="nucleotide sequence ID" value="NZ_JABFJV010000258.1"/>
</dbReference>
<name>A0A7Y4NVY9_9BACT</name>
<dbReference type="PROSITE" id="PS51257">
    <property type="entry name" value="PROKAR_LIPOPROTEIN"/>
    <property type="match status" value="1"/>
</dbReference>
<dbReference type="EMBL" id="JABFJV010000258">
    <property type="protein sequence ID" value="NOK37838.1"/>
    <property type="molecule type" value="Genomic_DNA"/>
</dbReference>
<dbReference type="AlphaFoldDB" id="A0A7Y4NVY9"/>
<keyword evidence="3" id="KW-1185">Reference proteome</keyword>
<evidence type="ECO:0000313" key="3">
    <source>
        <dbReference type="Proteomes" id="UP000563426"/>
    </source>
</evidence>
<comment type="caution">
    <text evidence="2">The sequence shown here is derived from an EMBL/GenBank/DDBJ whole genome shotgun (WGS) entry which is preliminary data.</text>
</comment>
<accession>A0A7Y4NVY9</accession>
<gene>
    <name evidence="2" type="ORF">HMI49_32030</name>
</gene>
<reference evidence="2 3" key="1">
    <citation type="submission" date="2020-05" db="EMBL/GenBank/DDBJ databases">
        <authorList>
            <person name="Whitworth D."/>
        </authorList>
    </citation>
    <scope>NUCLEOTIDE SEQUENCE [LARGE SCALE GENOMIC DNA]</scope>
    <source>
        <strain evidence="2 3">AB043B</strain>
    </source>
</reference>
<dbReference type="Proteomes" id="UP000563426">
    <property type="component" value="Unassembled WGS sequence"/>
</dbReference>